<dbReference type="InterPro" id="IPR013783">
    <property type="entry name" value="Ig-like_fold"/>
</dbReference>
<dbReference type="Gene3D" id="2.60.40.10">
    <property type="entry name" value="Immunoglobulins"/>
    <property type="match status" value="1"/>
</dbReference>
<feature type="domain" description="Ig-like" evidence="2">
    <location>
        <begin position="45"/>
        <end position="137"/>
    </location>
</feature>
<keyword evidence="1" id="KW-1133">Transmembrane helix</keyword>
<dbReference type="PANTHER" id="PTHR21261:SF5">
    <property type="entry name" value="BEATEN PATH VA, ISOFORM A-RELATED"/>
    <property type="match status" value="1"/>
</dbReference>
<evidence type="ECO:0000259" key="2">
    <source>
        <dbReference type="PROSITE" id="PS50835"/>
    </source>
</evidence>
<dbReference type="SMART" id="SM00409">
    <property type="entry name" value="IG"/>
    <property type="match status" value="1"/>
</dbReference>
<organism evidence="3">
    <name type="scientific">Sipha flava</name>
    <name type="common">yellow sugarcane aphid</name>
    <dbReference type="NCBI Taxonomy" id="143950"/>
    <lineage>
        <taxon>Eukaryota</taxon>
        <taxon>Metazoa</taxon>
        <taxon>Ecdysozoa</taxon>
        <taxon>Arthropoda</taxon>
        <taxon>Hexapoda</taxon>
        <taxon>Insecta</taxon>
        <taxon>Pterygota</taxon>
        <taxon>Neoptera</taxon>
        <taxon>Paraneoptera</taxon>
        <taxon>Hemiptera</taxon>
        <taxon>Sternorrhyncha</taxon>
        <taxon>Aphidomorpha</taxon>
        <taxon>Aphidoidea</taxon>
        <taxon>Aphididae</taxon>
        <taxon>Sipha</taxon>
    </lineage>
</organism>
<accession>A0A2S2QYR9</accession>
<dbReference type="EMBL" id="GGMS01013708">
    <property type="protein sequence ID" value="MBY82911.1"/>
    <property type="molecule type" value="Transcribed_RNA"/>
</dbReference>
<dbReference type="Proteomes" id="UP000694846">
    <property type="component" value="Unplaced"/>
</dbReference>
<dbReference type="InterPro" id="IPR007110">
    <property type="entry name" value="Ig-like_dom"/>
</dbReference>
<evidence type="ECO:0000313" key="3">
    <source>
        <dbReference type="EMBL" id="MBY82911.1"/>
    </source>
</evidence>
<dbReference type="AlphaFoldDB" id="A0A2S2QYR9"/>
<proteinExistence type="predicted"/>
<dbReference type="Pfam" id="PF13927">
    <property type="entry name" value="Ig_3"/>
    <property type="match status" value="1"/>
</dbReference>
<dbReference type="SUPFAM" id="SSF48726">
    <property type="entry name" value="Immunoglobulin"/>
    <property type="match status" value="1"/>
</dbReference>
<dbReference type="FunFam" id="2.60.40.10:FF:000437">
    <property type="entry name" value="Beat-IIIc, isoform A"/>
    <property type="match status" value="1"/>
</dbReference>
<dbReference type="OrthoDB" id="10015491at2759"/>
<dbReference type="GeneID" id="112685665"/>
<dbReference type="InterPro" id="IPR036179">
    <property type="entry name" value="Ig-like_dom_sf"/>
</dbReference>
<evidence type="ECO:0000313" key="5">
    <source>
        <dbReference type="RefSeq" id="XP_025413387.1"/>
    </source>
</evidence>
<name>A0A2S2QYR9_9HEMI</name>
<dbReference type="CDD" id="cd00096">
    <property type="entry name" value="Ig"/>
    <property type="match status" value="1"/>
</dbReference>
<keyword evidence="1" id="KW-0812">Transmembrane</keyword>
<dbReference type="InterPro" id="IPR003599">
    <property type="entry name" value="Ig_sub"/>
</dbReference>
<gene>
    <name evidence="5" type="primary">LOC112685665</name>
    <name evidence="3" type="ORF">g.86337</name>
</gene>
<keyword evidence="1" id="KW-0472">Membrane</keyword>
<feature type="transmembrane region" description="Helical" evidence="1">
    <location>
        <begin position="6"/>
        <end position="25"/>
    </location>
</feature>
<protein>
    <submittedName>
        <fullName evidence="5">Uncharacterized protein LOC112685665</fullName>
    </submittedName>
</protein>
<dbReference type="RefSeq" id="XP_025413387.1">
    <property type="nucleotide sequence ID" value="XM_025557602.1"/>
</dbReference>
<reference evidence="3" key="1">
    <citation type="submission" date="2018-04" db="EMBL/GenBank/DDBJ databases">
        <title>Transcriptome assembly of Sipha flava.</title>
        <authorList>
            <person name="Scully E.D."/>
            <person name="Geib S.M."/>
            <person name="Palmer N.A."/>
            <person name="Koch K."/>
            <person name="Bradshaw J."/>
            <person name="Heng-Moss T."/>
            <person name="Sarath G."/>
        </authorList>
    </citation>
    <scope>NUCLEOTIDE SEQUENCE</scope>
</reference>
<evidence type="ECO:0000256" key="1">
    <source>
        <dbReference type="SAM" id="Phobius"/>
    </source>
</evidence>
<evidence type="ECO:0000313" key="4">
    <source>
        <dbReference type="Proteomes" id="UP000694846"/>
    </source>
</evidence>
<keyword evidence="4" id="KW-1185">Reference proteome</keyword>
<reference evidence="5" key="2">
    <citation type="submission" date="2025-04" db="UniProtKB">
        <authorList>
            <consortium name="RefSeq"/>
        </authorList>
    </citation>
    <scope>IDENTIFICATION</scope>
    <source>
        <tissue evidence="5">Whole body</tissue>
    </source>
</reference>
<sequence>MTKTQVTWYATTLSVVIISVAAGIGGKGALKLLKLEVPQWADLRSSVTLNCQYDTGGDSLYSVKWYKDEHEFFRYTPGLNPKTLVFNLDGVNVDENKSSSTVVTLFPLTRKSSGNYKCEVSTDAPNFPTVVGDANMTVIALPEDGPRIEGLRQWYTVGDYLEANCTAKMTFPEAQVTWYINNLEVDSYLLERYALEVSDGPFYNSTLGLRFLLKKDWVDTNKYKMDVKCAAKVSGADAKMDETSVRLRAVTDHTLSQERHIYNTGAVFTNYWLVILTIFVLHCYGTQN</sequence>
<dbReference type="PROSITE" id="PS50835">
    <property type="entry name" value="IG_LIKE"/>
    <property type="match status" value="1"/>
</dbReference>
<dbReference type="PANTHER" id="PTHR21261">
    <property type="entry name" value="BEAT PROTEIN"/>
    <property type="match status" value="1"/>
</dbReference>